<name>A0A1Q3G4X7_CULTA</name>
<accession>A0A1Q3G4X7</accession>
<proteinExistence type="predicted"/>
<feature type="transmembrane region" description="Helical" evidence="1">
    <location>
        <begin position="31"/>
        <end position="55"/>
    </location>
</feature>
<dbReference type="EMBL" id="GFDL01000190">
    <property type="protein sequence ID" value="JAV34855.1"/>
    <property type="molecule type" value="Transcribed_RNA"/>
</dbReference>
<evidence type="ECO:0000256" key="1">
    <source>
        <dbReference type="SAM" id="Phobius"/>
    </source>
</evidence>
<keyword evidence="1" id="KW-0472">Membrane</keyword>
<keyword evidence="1" id="KW-0812">Transmembrane</keyword>
<keyword evidence="1" id="KW-1133">Transmembrane helix</keyword>
<organism evidence="2">
    <name type="scientific">Culex tarsalis</name>
    <name type="common">Encephalitis mosquito</name>
    <dbReference type="NCBI Taxonomy" id="7177"/>
    <lineage>
        <taxon>Eukaryota</taxon>
        <taxon>Metazoa</taxon>
        <taxon>Ecdysozoa</taxon>
        <taxon>Arthropoda</taxon>
        <taxon>Hexapoda</taxon>
        <taxon>Insecta</taxon>
        <taxon>Pterygota</taxon>
        <taxon>Neoptera</taxon>
        <taxon>Endopterygota</taxon>
        <taxon>Diptera</taxon>
        <taxon>Nematocera</taxon>
        <taxon>Culicoidea</taxon>
        <taxon>Culicidae</taxon>
        <taxon>Culicinae</taxon>
        <taxon>Culicini</taxon>
        <taxon>Culex</taxon>
        <taxon>Culex</taxon>
    </lineage>
</organism>
<dbReference type="AlphaFoldDB" id="A0A1Q3G4X7"/>
<evidence type="ECO:0000313" key="2">
    <source>
        <dbReference type="EMBL" id="JAV34855.1"/>
    </source>
</evidence>
<sequence length="117" mass="12527">MENDGGAFSAKLVKENEVPMVSMDGEAHPEITLAAVGLGVLVACLILITLIAFITRRKRQLFTNMESGAREMNTSSKLDSPAILTISHRIDSTASPNGSCRRSSSTLTMCSDVVTQI</sequence>
<reference evidence="2" key="1">
    <citation type="submission" date="2017-01" db="EMBL/GenBank/DDBJ databases">
        <title>A deep insight into the sialotranscriptome of adult male and female Cluex tarsalis mosquitoes.</title>
        <authorList>
            <person name="Ribeiro J.M."/>
            <person name="Moreira F."/>
            <person name="Bernard K.A."/>
            <person name="Calvo E."/>
        </authorList>
    </citation>
    <scope>NUCLEOTIDE SEQUENCE</scope>
    <source>
        <strain evidence="2">Kern County</strain>
        <tissue evidence="2">Salivary glands</tissue>
    </source>
</reference>
<protein>
    <submittedName>
        <fullName evidence="2">Protein with signal anchor</fullName>
    </submittedName>
</protein>